<gene>
    <name evidence="5" type="ORF">UCRPA7_2378</name>
</gene>
<dbReference type="AlphaFoldDB" id="R8BS41"/>
<proteinExistence type="predicted"/>
<keyword evidence="6" id="KW-1185">Reference proteome</keyword>
<dbReference type="FunFam" id="2.130.10.10:FF:000645">
    <property type="entry name" value="Putative nuclear pore complex subunit Nup159"/>
    <property type="match status" value="1"/>
</dbReference>
<dbReference type="Gene3D" id="2.130.10.10">
    <property type="entry name" value="YVTN repeat-like/Quinoprotein amine dehydrogenase"/>
    <property type="match status" value="1"/>
</dbReference>
<sequence length="387" mass="40835">MIGGAGGGAGGLTMGADLEVIQTESLGFLSLAGEAKIQLTTAWSSAPAPTASLMSIAPRKGLVAAAGPDSISLATTESVRDALSASKNGDSEIRPFEPQVKIPLPMRISQLAFTADEQFLIVSAEQGGGLAVYDVKSLSQGSSQSAFELSTNGETLRALIPNPMAEKAELCAIVTNNGNLLMANLKDRSIIQGANGPVLKAQVSCAAWSSKGKQIVAGMADGTIAQMTPDGTDKALIPKPTSLGDYHVASVSWLENDVFLVIYNETNGQPGTSVYHIVHRHEPKGQAASFEFRKLTDPVEPFGSDKVPHHSVLRIRDYPPNLLDLLIVSSTSTDSIGLLTRSKTPLAGDKPAEQITNVFTTTEFADDSKRAQLPMSEENMNETYPIG</sequence>
<dbReference type="GO" id="GO:0005643">
    <property type="term" value="C:nuclear pore"/>
    <property type="evidence" value="ECO:0007669"/>
    <property type="project" value="TreeGrafter"/>
</dbReference>
<dbReference type="SUPFAM" id="SSF117289">
    <property type="entry name" value="Nucleoporin domain"/>
    <property type="match status" value="1"/>
</dbReference>
<dbReference type="PANTHER" id="PTHR23193">
    <property type="entry name" value="NUCLEAR PORE COMPLEX PROTEIN NUP"/>
    <property type="match status" value="1"/>
</dbReference>
<dbReference type="HOGENOM" id="CLU_714070_0_0_1"/>
<dbReference type="RefSeq" id="XP_007913202.1">
    <property type="nucleotide sequence ID" value="XM_007915011.1"/>
</dbReference>
<reference evidence="6" key="1">
    <citation type="journal article" date="2013" name="Genome Announc.">
        <title>Draft genome sequence of the ascomycete Phaeoacremonium aleophilum strain UCR-PA7, a causal agent of the esca disease complex in grapevines.</title>
        <authorList>
            <person name="Blanco-Ulate B."/>
            <person name="Rolshausen P."/>
            <person name="Cantu D."/>
        </authorList>
    </citation>
    <scope>NUCLEOTIDE SEQUENCE [LARGE SCALE GENOMIC DNA]</scope>
    <source>
        <strain evidence="6">UCR-PA7</strain>
    </source>
</reference>
<evidence type="ECO:0000313" key="6">
    <source>
        <dbReference type="Proteomes" id="UP000014074"/>
    </source>
</evidence>
<evidence type="ECO:0000259" key="4">
    <source>
        <dbReference type="Pfam" id="PF16755"/>
    </source>
</evidence>
<dbReference type="InterPro" id="IPR015943">
    <property type="entry name" value="WD40/YVTN_repeat-like_dom_sf"/>
</dbReference>
<dbReference type="KEGG" id="tmn:UCRPA7_2378"/>
<feature type="domain" description="Nucleoporin Nup159/Nup146 N-terminal" evidence="4">
    <location>
        <begin position="47"/>
        <end position="387"/>
    </location>
</feature>
<dbReference type="OrthoDB" id="248320at2759"/>
<dbReference type="GO" id="GO:0006606">
    <property type="term" value="P:protein import into nucleus"/>
    <property type="evidence" value="ECO:0007669"/>
    <property type="project" value="TreeGrafter"/>
</dbReference>
<dbReference type="eggNOG" id="KOG3630">
    <property type="taxonomic scope" value="Eukaryota"/>
</dbReference>
<name>R8BS41_PHAM7</name>
<accession>R8BS41</accession>
<dbReference type="GO" id="GO:0006405">
    <property type="term" value="P:RNA export from nucleus"/>
    <property type="evidence" value="ECO:0007669"/>
    <property type="project" value="TreeGrafter"/>
</dbReference>
<dbReference type="GeneID" id="19322620"/>
<dbReference type="PANTHER" id="PTHR23193:SF23">
    <property type="entry name" value="NUCLEAR PORE COMPLEX PROTEIN NUP153"/>
    <property type="match status" value="1"/>
</dbReference>
<keyword evidence="2" id="KW-0813">Transport</keyword>
<dbReference type="Proteomes" id="UP000014074">
    <property type="component" value="Unassembled WGS sequence"/>
</dbReference>
<dbReference type="Pfam" id="PF16755">
    <property type="entry name" value="Beta-prop_NUP159_NUP214"/>
    <property type="match status" value="1"/>
</dbReference>
<evidence type="ECO:0000256" key="2">
    <source>
        <dbReference type="ARBA" id="ARBA00022448"/>
    </source>
</evidence>
<dbReference type="GO" id="GO:0008139">
    <property type="term" value="F:nuclear localization sequence binding"/>
    <property type="evidence" value="ECO:0007669"/>
    <property type="project" value="TreeGrafter"/>
</dbReference>
<evidence type="ECO:0000256" key="1">
    <source>
        <dbReference type="ARBA" id="ARBA00004123"/>
    </source>
</evidence>
<comment type="subcellular location">
    <subcellularLocation>
        <location evidence="1">Nucleus</location>
    </subcellularLocation>
</comment>
<keyword evidence="3" id="KW-0539">Nucleus</keyword>
<evidence type="ECO:0000256" key="3">
    <source>
        <dbReference type="ARBA" id="ARBA00023242"/>
    </source>
</evidence>
<dbReference type="InterPro" id="IPR039462">
    <property type="entry name" value="Nup159/Nup146_N"/>
</dbReference>
<protein>
    <submittedName>
        <fullName evidence="5">Putative nuclear pore complex protein</fullName>
    </submittedName>
</protein>
<organism evidence="5 6">
    <name type="scientific">Phaeoacremonium minimum (strain UCR-PA7)</name>
    <name type="common">Esca disease fungus</name>
    <name type="synonym">Togninia minima</name>
    <dbReference type="NCBI Taxonomy" id="1286976"/>
    <lineage>
        <taxon>Eukaryota</taxon>
        <taxon>Fungi</taxon>
        <taxon>Dikarya</taxon>
        <taxon>Ascomycota</taxon>
        <taxon>Pezizomycotina</taxon>
        <taxon>Sordariomycetes</taxon>
        <taxon>Sordariomycetidae</taxon>
        <taxon>Togniniales</taxon>
        <taxon>Togniniaceae</taxon>
        <taxon>Phaeoacremonium</taxon>
    </lineage>
</organism>
<dbReference type="GO" id="GO:0017056">
    <property type="term" value="F:structural constituent of nuclear pore"/>
    <property type="evidence" value="ECO:0007669"/>
    <property type="project" value="TreeGrafter"/>
</dbReference>
<dbReference type="EMBL" id="KB932933">
    <property type="protein sequence ID" value="EOO02110.1"/>
    <property type="molecule type" value="Genomic_DNA"/>
</dbReference>
<dbReference type="InterPro" id="IPR026054">
    <property type="entry name" value="Nucleoporin"/>
</dbReference>
<evidence type="ECO:0000313" key="5">
    <source>
        <dbReference type="EMBL" id="EOO02110.1"/>
    </source>
</evidence>